<proteinExistence type="predicted"/>
<dbReference type="Proteomes" id="UP000324222">
    <property type="component" value="Unassembled WGS sequence"/>
</dbReference>
<name>A0A5B7F000_PORTR</name>
<accession>A0A5B7F000</accession>
<evidence type="ECO:0000256" key="1">
    <source>
        <dbReference type="SAM" id="MobiDB-lite"/>
    </source>
</evidence>
<feature type="region of interest" description="Disordered" evidence="1">
    <location>
        <begin position="79"/>
        <end position="132"/>
    </location>
</feature>
<reference evidence="2 3" key="1">
    <citation type="submission" date="2019-05" db="EMBL/GenBank/DDBJ databases">
        <title>Another draft genome of Portunus trituberculatus and its Hox gene families provides insights of decapod evolution.</title>
        <authorList>
            <person name="Jeong J.-H."/>
            <person name="Song I."/>
            <person name="Kim S."/>
            <person name="Choi T."/>
            <person name="Kim D."/>
            <person name="Ryu S."/>
            <person name="Kim W."/>
        </authorList>
    </citation>
    <scope>NUCLEOTIDE SEQUENCE [LARGE SCALE GENOMIC DNA]</scope>
    <source>
        <tissue evidence="2">Muscle</tissue>
    </source>
</reference>
<protein>
    <submittedName>
        <fullName evidence="2">Uncharacterized protein</fullName>
    </submittedName>
</protein>
<sequence>MIVSSWSLKPPARQQGHFDVSSPAPSCKGFTKGSVVVLTVHCAVHTGVSPVRHSEGSAPVLQYKVPAPSSFPLRQRTYCPPSTRRNDQHQLVHCPSPFGTSRHTAPRSLGASAGSYPAPAASCPATSKPKGF</sequence>
<organism evidence="2 3">
    <name type="scientific">Portunus trituberculatus</name>
    <name type="common">Swimming crab</name>
    <name type="synonym">Neptunus trituberculatus</name>
    <dbReference type="NCBI Taxonomy" id="210409"/>
    <lineage>
        <taxon>Eukaryota</taxon>
        <taxon>Metazoa</taxon>
        <taxon>Ecdysozoa</taxon>
        <taxon>Arthropoda</taxon>
        <taxon>Crustacea</taxon>
        <taxon>Multicrustacea</taxon>
        <taxon>Malacostraca</taxon>
        <taxon>Eumalacostraca</taxon>
        <taxon>Eucarida</taxon>
        <taxon>Decapoda</taxon>
        <taxon>Pleocyemata</taxon>
        <taxon>Brachyura</taxon>
        <taxon>Eubrachyura</taxon>
        <taxon>Portunoidea</taxon>
        <taxon>Portunidae</taxon>
        <taxon>Portuninae</taxon>
        <taxon>Portunus</taxon>
    </lineage>
</organism>
<dbReference type="AlphaFoldDB" id="A0A5B7F000"/>
<evidence type="ECO:0000313" key="3">
    <source>
        <dbReference type="Proteomes" id="UP000324222"/>
    </source>
</evidence>
<evidence type="ECO:0000313" key="2">
    <source>
        <dbReference type="EMBL" id="MPC38579.1"/>
    </source>
</evidence>
<keyword evidence="3" id="KW-1185">Reference proteome</keyword>
<comment type="caution">
    <text evidence="2">The sequence shown here is derived from an EMBL/GenBank/DDBJ whole genome shotgun (WGS) entry which is preliminary data.</text>
</comment>
<feature type="compositionally biased region" description="Low complexity" evidence="1">
    <location>
        <begin position="111"/>
        <end position="132"/>
    </location>
</feature>
<dbReference type="EMBL" id="VSRR010004108">
    <property type="protein sequence ID" value="MPC38579.1"/>
    <property type="molecule type" value="Genomic_DNA"/>
</dbReference>
<feature type="region of interest" description="Disordered" evidence="1">
    <location>
        <begin position="1"/>
        <end position="23"/>
    </location>
</feature>
<gene>
    <name evidence="2" type="ORF">E2C01_032088</name>
</gene>